<dbReference type="VEuPathDB" id="FungiDB:FUN_003364"/>
<dbReference type="SMART" id="SM00225">
    <property type="entry name" value="BTB"/>
    <property type="match status" value="1"/>
</dbReference>
<dbReference type="VEuPathDB" id="FungiDB:RhiirA1_536708"/>
<accession>A0A2N1MVR5</accession>
<dbReference type="Pfam" id="PF07707">
    <property type="entry name" value="BACK"/>
    <property type="match status" value="1"/>
</dbReference>
<evidence type="ECO:0000313" key="3">
    <source>
        <dbReference type="EMBL" id="PKK65717.1"/>
    </source>
</evidence>
<organism evidence="3 4">
    <name type="scientific">Rhizophagus irregularis</name>
    <dbReference type="NCBI Taxonomy" id="588596"/>
    <lineage>
        <taxon>Eukaryota</taxon>
        <taxon>Fungi</taxon>
        <taxon>Fungi incertae sedis</taxon>
        <taxon>Mucoromycota</taxon>
        <taxon>Glomeromycotina</taxon>
        <taxon>Glomeromycetes</taxon>
        <taxon>Glomerales</taxon>
        <taxon>Glomeraceae</taxon>
        <taxon>Rhizophagus</taxon>
    </lineage>
</organism>
<dbReference type="VEuPathDB" id="FungiDB:RhiirFUN_023462"/>
<protein>
    <recommendedName>
        <fullName evidence="5">Kelch-like protein 17</fullName>
    </recommendedName>
</protein>
<evidence type="ECO:0000313" key="4">
    <source>
        <dbReference type="Proteomes" id="UP000233469"/>
    </source>
</evidence>
<dbReference type="InterPro" id="IPR052407">
    <property type="entry name" value="BTB_POZ_domain_cont_9"/>
</dbReference>
<dbReference type="InterPro" id="IPR011705">
    <property type="entry name" value="BACK"/>
</dbReference>
<dbReference type="PROSITE" id="PS50097">
    <property type="entry name" value="BTB"/>
    <property type="match status" value="1"/>
</dbReference>
<evidence type="ECO:0000259" key="2">
    <source>
        <dbReference type="PROSITE" id="PS51886"/>
    </source>
</evidence>
<dbReference type="Proteomes" id="UP000233469">
    <property type="component" value="Unassembled WGS sequence"/>
</dbReference>
<evidence type="ECO:0000259" key="1">
    <source>
        <dbReference type="PROSITE" id="PS50097"/>
    </source>
</evidence>
<dbReference type="VEuPathDB" id="FungiDB:RhiirFUN_011287"/>
<dbReference type="PANTHER" id="PTHR46306:SF1">
    <property type="entry name" value="BTB_POZ DOMAIN-CONTAINING PROTEIN 9"/>
    <property type="match status" value="1"/>
</dbReference>
<dbReference type="AlphaFoldDB" id="A0A2N1MVR5"/>
<reference evidence="3 4" key="1">
    <citation type="submission" date="2016-04" db="EMBL/GenBank/DDBJ databases">
        <title>Genome analyses suggest a sexual origin of heterokaryosis in a supposedly ancient asexual fungus.</title>
        <authorList>
            <person name="Ropars J."/>
            <person name="Sedzielewska K."/>
            <person name="Noel J."/>
            <person name="Charron P."/>
            <person name="Farinelli L."/>
            <person name="Marton T."/>
            <person name="Kruger M."/>
            <person name="Pelin A."/>
            <person name="Brachmann A."/>
            <person name="Corradi N."/>
        </authorList>
    </citation>
    <scope>NUCLEOTIDE SEQUENCE [LARGE SCALE GENOMIC DNA]</scope>
    <source>
        <strain evidence="3 4">C2</strain>
    </source>
</reference>
<reference evidence="3 4" key="2">
    <citation type="submission" date="2017-10" db="EMBL/GenBank/DDBJ databases">
        <title>Extensive intraspecific genome diversity in a model arbuscular mycorrhizal fungus.</title>
        <authorList>
            <person name="Chen E.C.H."/>
            <person name="Morin E."/>
            <person name="Baudet D."/>
            <person name="Noel J."/>
            <person name="Ndikumana S."/>
            <person name="Charron P."/>
            <person name="St-Onge C."/>
            <person name="Giorgi J."/>
            <person name="Grigoriev I.V."/>
            <person name="Roux C."/>
            <person name="Martin F.M."/>
            <person name="Corradi N."/>
        </authorList>
    </citation>
    <scope>NUCLEOTIDE SEQUENCE [LARGE SCALE GENOMIC DNA]</scope>
    <source>
        <strain evidence="3 4">C2</strain>
    </source>
</reference>
<dbReference type="Pfam" id="PF07534">
    <property type="entry name" value="TLD"/>
    <property type="match status" value="1"/>
</dbReference>
<comment type="caution">
    <text evidence="3">The sequence shown here is derived from an EMBL/GenBank/DDBJ whole genome shotgun (WGS) entry which is preliminary data.</text>
</comment>
<dbReference type="EMBL" id="LLXL01001209">
    <property type="protein sequence ID" value="PKK65717.1"/>
    <property type="molecule type" value="Genomic_DNA"/>
</dbReference>
<dbReference type="PANTHER" id="PTHR46306">
    <property type="entry name" value="BTB/POZ DOMAIN-CONTAINING PROTEIN 9"/>
    <property type="match status" value="1"/>
</dbReference>
<sequence>MNDNKFLPKLSQNLLDILNDEEYYDITIEVGNDPYIKIFRAHMVILHYRSTYLRRILSTNKKKNDGTLVHIKLPNILPEIFQIILRYIYSGRISLEKYDTPDIFNVLFAASEFGLQELIVDIQSFLVKTKADWMESNFNLIYQTSFENDSFLELQKFCTDLTSKEPDKIFKSPNFFSIQENLLVSLIQSDNLQMSEIQVWEHVLKWGLAQSPELPSDTTNFSKEDFKTLKNNVRQCIPFIRFHNLSSEEFLDKVLPYRKILPKDLLYEDLLKYFMNPNKKSIPRMTTKEIDIDSKIITIQDVELILKWIDRLEITDEIENTYKFQLLLRGSRDGFTPKIFHKVCDNQSHTITIIKVKDSNEILGGYNPIAWDSDEFDDELDEGIYGTTKDSFIFSFENSVDIKSYILSRVKTEKYATYNYSGFGPSFGNEDLNLHGDTGCCSGVDYEKQIRESADIFYIEEYEVIVDELWKKPTWRSPNVSLTYQLEMKMFKTQHLDLQYRKSEWKHDILKVIGNGCPLLTTLIISSLVTNTLAKFPYISFETVLALAMEFPPLESFNLRIKSYKGFDHFARLWVQGQSYLQHIEFDTSCGLSDDPFLPIAQYCHQLKSVELRSCTNLTDSSIMQNIEILLLLARRPGRCPGFVNVDEISRFGLVLPWVRQC</sequence>
<gene>
    <name evidence="3" type="ORF">RhiirC2_853405</name>
</gene>
<name>A0A2N1MVR5_9GLOM</name>
<dbReference type="GO" id="GO:0005737">
    <property type="term" value="C:cytoplasm"/>
    <property type="evidence" value="ECO:0007669"/>
    <property type="project" value="TreeGrafter"/>
</dbReference>
<feature type="domain" description="TLDc" evidence="2">
    <location>
        <begin position="295"/>
        <end position="468"/>
    </location>
</feature>
<dbReference type="VEuPathDB" id="FungiDB:FUN_003394"/>
<dbReference type="Gene3D" id="3.80.10.10">
    <property type="entry name" value="Ribonuclease Inhibitor"/>
    <property type="match status" value="1"/>
</dbReference>
<dbReference type="InterPro" id="IPR032675">
    <property type="entry name" value="LRR_dom_sf"/>
</dbReference>
<dbReference type="Gene3D" id="3.30.710.10">
    <property type="entry name" value="Potassium Channel Kv1.1, Chain A"/>
    <property type="match status" value="1"/>
</dbReference>
<dbReference type="InterPro" id="IPR000210">
    <property type="entry name" value="BTB/POZ_dom"/>
</dbReference>
<evidence type="ECO:0008006" key="5">
    <source>
        <dbReference type="Google" id="ProtNLM"/>
    </source>
</evidence>
<dbReference type="Pfam" id="PF00651">
    <property type="entry name" value="BTB"/>
    <property type="match status" value="1"/>
</dbReference>
<dbReference type="InterPro" id="IPR006571">
    <property type="entry name" value="TLDc_dom"/>
</dbReference>
<dbReference type="InterPro" id="IPR011333">
    <property type="entry name" value="SKP1/BTB/POZ_sf"/>
</dbReference>
<feature type="domain" description="BTB" evidence="1">
    <location>
        <begin position="24"/>
        <end position="97"/>
    </location>
</feature>
<dbReference type="SUPFAM" id="SSF52047">
    <property type="entry name" value="RNI-like"/>
    <property type="match status" value="1"/>
</dbReference>
<proteinExistence type="predicted"/>
<dbReference type="SUPFAM" id="SSF54695">
    <property type="entry name" value="POZ domain"/>
    <property type="match status" value="1"/>
</dbReference>
<dbReference type="VEuPathDB" id="FungiDB:RhiirA1_469683"/>
<dbReference type="Gene3D" id="1.25.40.420">
    <property type="match status" value="1"/>
</dbReference>
<dbReference type="PROSITE" id="PS51886">
    <property type="entry name" value="TLDC"/>
    <property type="match status" value="1"/>
</dbReference>